<dbReference type="KEGG" id="aiq:Azoinq_10965"/>
<dbReference type="InterPro" id="IPR003615">
    <property type="entry name" value="HNH_nuc"/>
</dbReference>
<name>A0A975SL63_9RHOO</name>
<keyword evidence="2" id="KW-0255">Endonuclease</keyword>
<evidence type="ECO:0000259" key="1">
    <source>
        <dbReference type="SMART" id="SM00507"/>
    </source>
</evidence>
<protein>
    <submittedName>
        <fullName evidence="2">HNH endonuclease</fullName>
    </submittedName>
</protein>
<organism evidence="2 3">
    <name type="scientific">Azospira inquinata</name>
    <dbReference type="NCBI Taxonomy" id="2785627"/>
    <lineage>
        <taxon>Bacteria</taxon>
        <taxon>Pseudomonadati</taxon>
        <taxon>Pseudomonadota</taxon>
        <taxon>Betaproteobacteria</taxon>
        <taxon>Rhodocyclales</taxon>
        <taxon>Rhodocyclaceae</taxon>
        <taxon>Azospira</taxon>
    </lineage>
</organism>
<keyword evidence="3" id="KW-1185">Reference proteome</keyword>
<dbReference type="RefSeq" id="WP_216129146.1">
    <property type="nucleotide sequence ID" value="NZ_CP064782.1"/>
</dbReference>
<dbReference type="AlphaFoldDB" id="A0A975SL63"/>
<gene>
    <name evidence="2" type="ORF">Azoinq_10965</name>
</gene>
<evidence type="ECO:0000313" key="2">
    <source>
        <dbReference type="EMBL" id="QWT48373.1"/>
    </source>
</evidence>
<evidence type="ECO:0000313" key="3">
    <source>
        <dbReference type="Proteomes" id="UP000683428"/>
    </source>
</evidence>
<reference evidence="2" key="1">
    <citation type="submission" date="2020-11" db="EMBL/GenBank/DDBJ databases">
        <title>Azospira inquinata sp. nov.</title>
        <authorList>
            <person name="Moe W.M."/>
            <person name="Mikes M.C."/>
        </authorList>
    </citation>
    <scope>NUCLEOTIDE SEQUENCE</scope>
    <source>
        <strain evidence="2">Azo-3</strain>
    </source>
</reference>
<dbReference type="GO" id="GO:0004519">
    <property type="term" value="F:endonuclease activity"/>
    <property type="evidence" value="ECO:0007669"/>
    <property type="project" value="UniProtKB-KW"/>
</dbReference>
<dbReference type="CDD" id="cd00085">
    <property type="entry name" value="HNHc"/>
    <property type="match status" value="1"/>
</dbReference>
<keyword evidence="2" id="KW-0378">Hydrolase</keyword>
<dbReference type="Proteomes" id="UP000683428">
    <property type="component" value="Chromosome"/>
</dbReference>
<dbReference type="InterPro" id="IPR029471">
    <property type="entry name" value="HNH_5"/>
</dbReference>
<feature type="domain" description="HNH nuclease" evidence="1">
    <location>
        <begin position="80"/>
        <end position="133"/>
    </location>
</feature>
<dbReference type="PANTHER" id="PTHR33877">
    <property type="entry name" value="SLL1193 PROTEIN"/>
    <property type="match status" value="1"/>
</dbReference>
<dbReference type="InterPro" id="IPR052892">
    <property type="entry name" value="NA-targeting_endonuclease"/>
</dbReference>
<sequence>MDRLILALDVSGYPYAWLTWQEAVVHQCAGRVARQLGDFHFTFHGGRNRHTGLPSAITISSILALRGRNPLAWRFQTIALTNSALFHRDRQTCAYCGKHFSSGDLTRDHILPLALGGRDSWNNCTTACFRCNNRKGARTPEQAGMTLRYVPYAPSIHEGLILANRRILADQMEFLAALLPANSRLLAA</sequence>
<proteinExistence type="predicted"/>
<keyword evidence="2" id="KW-0540">Nuclease</keyword>
<dbReference type="Pfam" id="PF14279">
    <property type="entry name" value="HNH_5"/>
    <property type="match status" value="1"/>
</dbReference>
<dbReference type="SMART" id="SM00507">
    <property type="entry name" value="HNHc"/>
    <property type="match status" value="1"/>
</dbReference>
<dbReference type="EMBL" id="CP064782">
    <property type="protein sequence ID" value="QWT48373.1"/>
    <property type="molecule type" value="Genomic_DNA"/>
</dbReference>
<dbReference type="PANTHER" id="PTHR33877:SF2">
    <property type="entry name" value="OS07G0170200 PROTEIN"/>
    <property type="match status" value="1"/>
</dbReference>
<accession>A0A975SL63</accession>